<name>A0ABS9KV86_9BACT</name>
<evidence type="ECO:0000313" key="3">
    <source>
        <dbReference type="EMBL" id="MCG2616195.1"/>
    </source>
</evidence>
<proteinExistence type="inferred from homology"/>
<reference evidence="3" key="1">
    <citation type="submission" date="2022-01" db="EMBL/GenBank/DDBJ databases">
        <authorList>
            <person name="Jo J.-H."/>
            <person name="Im W.-T."/>
        </authorList>
    </citation>
    <scope>NUCLEOTIDE SEQUENCE</scope>
    <source>
        <strain evidence="3">NA20</strain>
    </source>
</reference>
<comment type="caution">
    <text evidence="3">The sequence shown here is derived from an EMBL/GenBank/DDBJ whole genome shotgun (WGS) entry which is preliminary data.</text>
</comment>
<gene>
    <name evidence="3" type="ORF">LZZ85_17995</name>
</gene>
<keyword evidence="2" id="KW-0560">Oxidoreductase</keyword>
<dbReference type="PRINTS" id="PR00080">
    <property type="entry name" value="SDRFAMILY"/>
</dbReference>
<keyword evidence="4" id="KW-1185">Reference proteome</keyword>
<dbReference type="InterPro" id="IPR036291">
    <property type="entry name" value="NAD(P)-bd_dom_sf"/>
</dbReference>
<evidence type="ECO:0000256" key="1">
    <source>
        <dbReference type="ARBA" id="ARBA00006484"/>
    </source>
</evidence>
<accession>A0ABS9KV86</accession>
<dbReference type="RefSeq" id="WP_237874733.1">
    <property type="nucleotide sequence ID" value="NZ_JAKLTR010000012.1"/>
</dbReference>
<dbReference type="Proteomes" id="UP001165367">
    <property type="component" value="Unassembled WGS sequence"/>
</dbReference>
<evidence type="ECO:0000313" key="4">
    <source>
        <dbReference type="Proteomes" id="UP001165367"/>
    </source>
</evidence>
<dbReference type="InterPro" id="IPR002347">
    <property type="entry name" value="SDR_fam"/>
</dbReference>
<dbReference type="NCBIfam" id="NF005095">
    <property type="entry name" value="PRK06523.1"/>
    <property type="match status" value="1"/>
</dbReference>
<evidence type="ECO:0000256" key="2">
    <source>
        <dbReference type="ARBA" id="ARBA00023002"/>
    </source>
</evidence>
<dbReference type="SUPFAM" id="SSF51735">
    <property type="entry name" value="NAD(P)-binding Rossmann-fold domains"/>
    <property type="match status" value="1"/>
</dbReference>
<organism evidence="3 4">
    <name type="scientific">Terrimonas ginsenosidimutans</name>
    <dbReference type="NCBI Taxonomy" id="2908004"/>
    <lineage>
        <taxon>Bacteria</taxon>
        <taxon>Pseudomonadati</taxon>
        <taxon>Bacteroidota</taxon>
        <taxon>Chitinophagia</taxon>
        <taxon>Chitinophagales</taxon>
        <taxon>Chitinophagaceae</taxon>
        <taxon>Terrimonas</taxon>
    </lineage>
</organism>
<comment type="similarity">
    <text evidence="1">Belongs to the short-chain dehydrogenases/reductases (SDR) family.</text>
</comment>
<dbReference type="PANTHER" id="PTHR42760">
    <property type="entry name" value="SHORT-CHAIN DEHYDROGENASES/REDUCTASES FAMILY MEMBER"/>
    <property type="match status" value="1"/>
</dbReference>
<dbReference type="PANTHER" id="PTHR42760:SF133">
    <property type="entry name" value="3-OXOACYL-[ACYL-CARRIER-PROTEIN] REDUCTASE"/>
    <property type="match status" value="1"/>
</dbReference>
<dbReference type="PRINTS" id="PR00081">
    <property type="entry name" value="GDHRDH"/>
</dbReference>
<dbReference type="Pfam" id="PF13561">
    <property type="entry name" value="adh_short_C2"/>
    <property type="match status" value="1"/>
</dbReference>
<protein>
    <submittedName>
        <fullName evidence="3">SDR family oxidoreductase</fullName>
    </submittedName>
</protein>
<dbReference type="Gene3D" id="3.40.50.720">
    <property type="entry name" value="NAD(P)-binding Rossmann-like Domain"/>
    <property type="match status" value="1"/>
</dbReference>
<sequence>MTISLAKHVALVTGGTKGIGKAIAEKLRKCGAKVVITARSAPEETAEGFHFIAADHTVPESAGDIAREIIDTYGRIDIIINNAGANQGPGGGYNTLSDEHWQRDFDLNFLSAVRMNKALLPVMISQHSGVIIHISTGAADKPLWDMTMTYSAAKAALNTYSKALSNELGGKGIRVNVVSPGVVKTPLMIAFLENIAAASGISLEEAFKMVTQKVDVPLGRMSEPEEVAGLVAFLVSPEANYITGVNYHVDGGAYPII</sequence>
<dbReference type="EMBL" id="JAKLTR010000012">
    <property type="protein sequence ID" value="MCG2616195.1"/>
    <property type="molecule type" value="Genomic_DNA"/>
</dbReference>